<dbReference type="SUPFAM" id="SSF53474">
    <property type="entry name" value="alpha/beta-Hydrolases"/>
    <property type="match status" value="1"/>
</dbReference>
<evidence type="ECO:0000256" key="7">
    <source>
        <dbReference type="ARBA" id="ARBA00093212"/>
    </source>
</evidence>
<dbReference type="InterPro" id="IPR029058">
    <property type="entry name" value="AB_hydrolase_fold"/>
</dbReference>
<sequence length="326" mass="37212">MSSISCEVEHLRIKTNGIWLHMVEQGAGHLVLLLHGFPEFWYSWRHQIAFLAKHGYHVVAPDLRGFGDSDAPLSPTSYSVVHLVGDLISILDHFGEQQAFIVGHDWGAVAGWFLCLLRPDRVKGFVSLSVPYFQRDPNTKLIESYRQVFGDGFYICQFQEPGRAERAFARYDYLTVMKKFLLITKTDILIAPLGMELIDYLETSSLLPPWITEEELQVYADKFQESGFTGPLNYYRAMDLNWELLAAWQGTKVKVPAKFIAGDKDIGFESTREYVTGDLFKQLVPNLEVVILDGHHFIQQERAQEVSEEILCFLRKVSLDSVSSQV</sequence>
<reference evidence="9" key="1">
    <citation type="journal article" date="2022" name="Plant J.">
        <title>Strategies of tolerance reflected in two North American maple genomes.</title>
        <authorList>
            <person name="McEvoy S.L."/>
            <person name="Sezen U.U."/>
            <person name="Trouern-Trend A."/>
            <person name="McMahon S.M."/>
            <person name="Schaberg P.G."/>
            <person name="Yang J."/>
            <person name="Wegrzyn J.L."/>
            <person name="Swenson N.G."/>
        </authorList>
    </citation>
    <scope>NUCLEOTIDE SEQUENCE</scope>
    <source>
        <strain evidence="9">NS2018</strain>
    </source>
</reference>
<evidence type="ECO:0000313" key="9">
    <source>
        <dbReference type="EMBL" id="KAK0605465.1"/>
    </source>
</evidence>
<dbReference type="Proteomes" id="UP001168877">
    <property type="component" value="Unassembled WGS sequence"/>
</dbReference>
<dbReference type="GO" id="GO:0004301">
    <property type="term" value="F:epoxide hydrolase activity"/>
    <property type="evidence" value="ECO:0007669"/>
    <property type="project" value="UniProtKB-EC"/>
</dbReference>
<dbReference type="Pfam" id="PF00561">
    <property type="entry name" value="Abhydrolase_1"/>
    <property type="match status" value="1"/>
</dbReference>
<comment type="caution">
    <text evidence="9">The sequence shown here is derived from an EMBL/GenBank/DDBJ whole genome shotgun (WGS) entry which is preliminary data.</text>
</comment>
<evidence type="ECO:0000259" key="8">
    <source>
        <dbReference type="Pfam" id="PF00561"/>
    </source>
</evidence>
<dbReference type="EMBL" id="JAUESC010000002">
    <property type="protein sequence ID" value="KAK0605465.1"/>
    <property type="molecule type" value="Genomic_DNA"/>
</dbReference>
<dbReference type="PRINTS" id="PR00412">
    <property type="entry name" value="EPOXHYDRLASE"/>
</dbReference>
<dbReference type="AlphaFoldDB" id="A0AA39THT0"/>
<protein>
    <recommendedName>
        <fullName evidence="2">soluble epoxide hydrolase</fullName>
        <ecNumber evidence="2">3.3.2.10</ecNumber>
    </recommendedName>
</protein>
<dbReference type="FunFam" id="3.40.50.1820:FF:000161">
    <property type="entry name" value="Epoxide hydrolase"/>
    <property type="match status" value="1"/>
</dbReference>
<dbReference type="EC" id="3.3.2.10" evidence="2"/>
<keyword evidence="10" id="KW-1185">Reference proteome</keyword>
<keyword evidence="3" id="KW-0378">Hydrolase</keyword>
<name>A0AA39THT0_ACESA</name>
<gene>
    <name evidence="9" type="ORF">LWI29_027168</name>
</gene>
<accession>A0AA39THT0</accession>
<comment type="pathway">
    <text evidence="1">Secondary metabolite biosynthesis; terpenoid biosynthesis.</text>
</comment>
<comment type="similarity">
    <text evidence="4">Belongs to the AB hydrolase superfamily. Epoxide hydrolase family.</text>
</comment>
<dbReference type="InterPro" id="IPR000073">
    <property type="entry name" value="AB_hydrolase_1"/>
</dbReference>
<feature type="domain" description="AB hydrolase-1" evidence="8">
    <location>
        <begin position="30"/>
        <end position="301"/>
    </location>
</feature>
<comment type="catalytic activity">
    <reaction evidence="7">
        <text>(24S)-24,25-epoxycucurbitadienol + H2O = (24R)-24,25-dihydroxycucurbitadienol</text>
        <dbReference type="Rhea" id="RHEA:81855"/>
        <dbReference type="ChEBI" id="CHEBI:15377"/>
        <dbReference type="ChEBI" id="CHEBI:229949"/>
        <dbReference type="ChEBI" id="CHEBI:229950"/>
    </reaction>
    <physiologicalReaction direction="left-to-right" evidence="7">
        <dbReference type="Rhea" id="RHEA:81856"/>
    </physiologicalReaction>
</comment>
<evidence type="ECO:0000256" key="5">
    <source>
        <dbReference type="ARBA" id="ARBA00051067"/>
    </source>
</evidence>
<reference evidence="9" key="2">
    <citation type="submission" date="2023-06" db="EMBL/GenBank/DDBJ databases">
        <authorList>
            <person name="Swenson N.G."/>
            <person name="Wegrzyn J.L."/>
            <person name="Mcevoy S.L."/>
        </authorList>
    </citation>
    <scope>NUCLEOTIDE SEQUENCE</scope>
    <source>
        <strain evidence="9">NS2018</strain>
        <tissue evidence="9">Leaf</tissue>
    </source>
</reference>
<evidence type="ECO:0000256" key="2">
    <source>
        <dbReference type="ARBA" id="ARBA00013006"/>
    </source>
</evidence>
<evidence type="ECO:0000256" key="6">
    <source>
        <dbReference type="ARBA" id="ARBA00058358"/>
    </source>
</evidence>
<evidence type="ECO:0000313" key="10">
    <source>
        <dbReference type="Proteomes" id="UP001168877"/>
    </source>
</evidence>
<dbReference type="PANTHER" id="PTHR43329">
    <property type="entry name" value="EPOXIDE HYDROLASE"/>
    <property type="match status" value="1"/>
</dbReference>
<evidence type="ECO:0000256" key="1">
    <source>
        <dbReference type="ARBA" id="ARBA00004721"/>
    </source>
</evidence>
<organism evidence="9 10">
    <name type="scientific">Acer saccharum</name>
    <name type="common">Sugar maple</name>
    <dbReference type="NCBI Taxonomy" id="4024"/>
    <lineage>
        <taxon>Eukaryota</taxon>
        <taxon>Viridiplantae</taxon>
        <taxon>Streptophyta</taxon>
        <taxon>Embryophyta</taxon>
        <taxon>Tracheophyta</taxon>
        <taxon>Spermatophyta</taxon>
        <taxon>Magnoliopsida</taxon>
        <taxon>eudicotyledons</taxon>
        <taxon>Gunneridae</taxon>
        <taxon>Pentapetalae</taxon>
        <taxon>rosids</taxon>
        <taxon>malvids</taxon>
        <taxon>Sapindales</taxon>
        <taxon>Sapindaceae</taxon>
        <taxon>Hippocastanoideae</taxon>
        <taxon>Acereae</taxon>
        <taxon>Acer</taxon>
    </lineage>
</organism>
<comment type="catalytic activity">
    <reaction evidence="5">
        <text>an epoxide + H2O = an ethanediol</text>
        <dbReference type="Rhea" id="RHEA:19037"/>
        <dbReference type="ChEBI" id="CHEBI:15377"/>
        <dbReference type="ChEBI" id="CHEBI:32955"/>
        <dbReference type="ChEBI" id="CHEBI:140594"/>
        <dbReference type="EC" id="3.3.2.10"/>
    </reaction>
    <physiologicalReaction direction="left-to-right" evidence="5">
        <dbReference type="Rhea" id="RHEA:19038"/>
    </physiologicalReaction>
</comment>
<evidence type="ECO:0000256" key="3">
    <source>
        <dbReference type="ARBA" id="ARBA00022801"/>
    </source>
</evidence>
<comment type="function">
    <text evidence="6">Epoxide hydrolase involved in the biosynthesis of cucurbitacin and mogroside tetracyclic triterpene natural products (e.g. siamenoside I and mogrosides IV, V and VI). Cucurbitacins have cytotoxic properties and exhibit deterrent taste as a defense barrier against herbivores. Mogrosides are nonsugar highly oxygenated compounds used as high-intensity zero-calorie sweeteners; they also possess pharmacological properties such as regulating immunity, lowering blood sugar and lipid levels, protecting the liver, and acting as antioxidants and antitumor agents. Catalyzes the hydrolysis of aromatic epoxide-containing substrates, such as the conversion of 24,25-epoxycucurbitadienol to 24,25-dihydroxycucurbitadienol.</text>
</comment>
<evidence type="ECO:0000256" key="4">
    <source>
        <dbReference type="ARBA" id="ARBA00038334"/>
    </source>
</evidence>
<dbReference type="Gene3D" id="3.40.50.1820">
    <property type="entry name" value="alpha/beta hydrolase"/>
    <property type="match status" value="1"/>
</dbReference>
<dbReference type="InterPro" id="IPR000639">
    <property type="entry name" value="Epox_hydrolase-like"/>
</dbReference>
<dbReference type="PRINTS" id="PR00111">
    <property type="entry name" value="ABHYDROLASE"/>
</dbReference>
<proteinExistence type="inferred from homology"/>